<gene>
    <name evidence="3" type="ORF">A6302_03668</name>
</gene>
<organism evidence="3 4">
    <name type="scientific">Methylobrevis pamukkalensis</name>
    <dbReference type="NCBI Taxonomy" id="1439726"/>
    <lineage>
        <taxon>Bacteria</taxon>
        <taxon>Pseudomonadati</taxon>
        <taxon>Pseudomonadota</taxon>
        <taxon>Alphaproteobacteria</taxon>
        <taxon>Hyphomicrobiales</taxon>
        <taxon>Pleomorphomonadaceae</taxon>
        <taxon>Methylobrevis</taxon>
    </lineage>
</organism>
<accession>A0A1E3GY84</accession>
<dbReference type="EMBL" id="MCRJ01000115">
    <property type="protein sequence ID" value="ODN69018.1"/>
    <property type="molecule type" value="Genomic_DNA"/>
</dbReference>
<evidence type="ECO:0000313" key="4">
    <source>
        <dbReference type="Proteomes" id="UP000094622"/>
    </source>
</evidence>
<dbReference type="PATRIC" id="fig|1439726.3.peg.3866"/>
<sequence>MTSSRSPLTFARTLRRIAAVTAVAALLAGCQADELGYGPKHMRSANSETRRMMSELKMSETSPILIRIFKEESKLELWKKDATGRFALLKSYDICKWSGKLGPKIKEGDRQRPRATTRSPRR</sequence>
<dbReference type="PANTHER" id="PTHR36699:SF1">
    <property type="entry name" value="L,D-TRANSPEPTIDASE YAFK-RELATED"/>
    <property type="match status" value="1"/>
</dbReference>
<dbReference type="AlphaFoldDB" id="A0A1E3GY84"/>
<evidence type="ECO:0000313" key="3">
    <source>
        <dbReference type="EMBL" id="ODN69018.1"/>
    </source>
</evidence>
<evidence type="ECO:0008006" key="5">
    <source>
        <dbReference type="Google" id="ProtNLM"/>
    </source>
</evidence>
<proteinExistence type="predicted"/>
<comment type="caution">
    <text evidence="3">The sequence shown here is derived from an EMBL/GenBank/DDBJ whole genome shotgun (WGS) entry which is preliminary data.</text>
</comment>
<reference evidence="3 4" key="1">
    <citation type="submission" date="2016-07" db="EMBL/GenBank/DDBJ databases">
        <title>Draft Genome Sequence of Methylobrevis pamukkalensis PK2.</title>
        <authorList>
            <person name="Vasilenko O.V."/>
            <person name="Doronina N.V."/>
            <person name="Shmareva M.N."/>
            <person name="Tarlachkov S.V."/>
            <person name="Mustakhimov I."/>
            <person name="Trotsenko Y.A."/>
        </authorList>
    </citation>
    <scope>NUCLEOTIDE SEQUENCE [LARGE SCALE GENOMIC DNA]</scope>
    <source>
        <strain evidence="3 4">PK2</strain>
    </source>
</reference>
<keyword evidence="4" id="KW-1185">Reference proteome</keyword>
<dbReference type="Proteomes" id="UP000094622">
    <property type="component" value="Unassembled WGS sequence"/>
</dbReference>
<protein>
    <recommendedName>
        <fullName evidence="5">Lipoprotein</fullName>
    </recommendedName>
</protein>
<dbReference type="PANTHER" id="PTHR36699">
    <property type="entry name" value="LD-TRANSPEPTIDASE"/>
    <property type="match status" value="1"/>
</dbReference>
<evidence type="ECO:0000256" key="2">
    <source>
        <dbReference type="SAM" id="SignalP"/>
    </source>
</evidence>
<keyword evidence="2" id="KW-0732">Signal</keyword>
<dbReference type="RefSeq" id="WP_069307955.1">
    <property type="nucleotide sequence ID" value="NZ_MCRJ01000115.1"/>
</dbReference>
<name>A0A1E3GY84_9HYPH</name>
<feature type="region of interest" description="Disordered" evidence="1">
    <location>
        <begin position="99"/>
        <end position="122"/>
    </location>
</feature>
<dbReference type="PROSITE" id="PS51257">
    <property type="entry name" value="PROKAR_LIPOPROTEIN"/>
    <property type="match status" value="1"/>
</dbReference>
<feature type="compositionally biased region" description="Basic residues" evidence="1">
    <location>
        <begin position="113"/>
        <end position="122"/>
    </location>
</feature>
<feature type="chain" id="PRO_5009128849" description="Lipoprotein" evidence="2">
    <location>
        <begin position="33"/>
        <end position="122"/>
    </location>
</feature>
<feature type="signal peptide" evidence="2">
    <location>
        <begin position="1"/>
        <end position="32"/>
    </location>
</feature>
<evidence type="ECO:0000256" key="1">
    <source>
        <dbReference type="SAM" id="MobiDB-lite"/>
    </source>
</evidence>